<keyword evidence="4" id="KW-0255">Endonuclease</keyword>
<dbReference type="GO" id="GO:0004519">
    <property type="term" value="F:endonuclease activity"/>
    <property type="evidence" value="ECO:0007669"/>
    <property type="project" value="UniProtKB-KW"/>
</dbReference>
<feature type="region of interest" description="Disordered" evidence="1">
    <location>
        <begin position="1"/>
        <end position="22"/>
    </location>
</feature>
<feature type="compositionally biased region" description="Polar residues" evidence="1">
    <location>
        <begin position="1"/>
        <end position="10"/>
    </location>
</feature>
<dbReference type="Pfam" id="PF22083">
    <property type="entry name" value="I-HmuI_NUMOD-like"/>
    <property type="match status" value="1"/>
</dbReference>
<dbReference type="SUPFAM" id="SSF64496">
    <property type="entry name" value="DNA-binding domain of intron-encoded endonucleases"/>
    <property type="match status" value="1"/>
</dbReference>
<keyword evidence="4" id="KW-0378">Hydrolase</keyword>
<name>A0A481YRV3_9VIRU</name>
<dbReference type="SMART" id="SM00497">
    <property type="entry name" value="IENR1"/>
    <property type="match status" value="2"/>
</dbReference>
<dbReference type="Gene3D" id="1.10.10.10">
    <property type="entry name" value="Winged helix-like DNA-binding domain superfamily/Winged helix DNA-binding domain"/>
    <property type="match status" value="2"/>
</dbReference>
<dbReference type="EMBL" id="MK500328">
    <property type="protein sequence ID" value="QBK86003.1"/>
    <property type="molecule type" value="Genomic_DNA"/>
</dbReference>
<organism evidence="4">
    <name type="scientific">Marseillevirus LCMAC101</name>
    <dbReference type="NCBI Taxonomy" id="2506602"/>
    <lineage>
        <taxon>Viruses</taxon>
        <taxon>Varidnaviria</taxon>
        <taxon>Bamfordvirae</taxon>
        <taxon>Nucleocytoviricota</taxon>
        <taxon>Megaviricetes</taxon>
        <taxon>Pimascovirales</taxon>
        <taxon>Pimascovirales incertae sedis</taxon>
        <taxon>Marseilleviridae</taxon>
    </lineage>
</organism>
<gene>
    <name evidence="4" type="ORF">LCMAC101_05980</name>
</gene>
<accession>A0A481YRV3</accession>
<keyword evidence="4" id="KW-0540">Nuclease</keyword>
<sequence>MEWVTRSDNVIHSHKNSNPDRYSTSKIVKQYDLEGVNTIGEYRSISEASRQTGCSNSGISQVCLGLSESTKGSVFKYSDKDALNQPAMKYTNKVDLVDKKENIIETYKSVRTAAIDLKISYSSIYEILRGDRKKTRTGYRFRYH</sequence>
<evidence type="ECO:0000259" key="3">
    <source>
        <dbReference type="Pfam" id="PF22083"/>
    </source>
</evidence>
<protein>
    <submittedName>
        <fullName evidence="4">HNH endonuclease</fullName>
    </submittedName>
</protein>
<dbReference type="InterPro" id="IPR003647">
    <property type="entry name" value="Intron_nuc_1_rpt"/>
</dbReference>
<dbReference type="InterPro" id="IPR036388">
    <property type="entry name" value="WH-like_DNA-bd_sf"/>
</dbReference>
<dbReference type="Pfam" id="PF07453">
    <property type="entry name" value="NUMOD1"/>
    <property type="match status" value="1"/>
</dbReference>
<dbReference type="InterPro" id="IPR054307">
    <property type="entry name" value="I-HmuI_NUMOD-like"/>
</dbReference>
<dbReference type="InterPro" id="IPR010896">
    <property type="entry name" value="NUMOD1"/>
</dbReference>
<feature type="domain" description="Nuclease-associated modular DNA-binding 1" evidence="2">
    <location>
        <begin position="26"/>
        <end position="60"/>
    </location>
</feature>
<reference evidence="4" key="1">
    <citation type="journal article" date="2019" name="MBio">
        <title>Virus Genomes from Deep Sea Sediments Expand the Ocean Megavirome and Support Independent Origins of Viral Gigantism.</title>
        <authorList>
            <person name="Backstrom D."/>
            <person name="Yutin N."/>
            <person name="Jorgensen S.L."/>
            <person name="Dharamshi J."/>
            <person name="Homa F."/>
            <person name="Zaremba-Niedwiedzka K."/>
            <person name="Spang A."/>
            <person name="Wolf Y.I."/>
            <person name="Koonin E.V."/>
            <person name="Ettema T.J."/>
        </authorList>
    </citation>
    <scope>NUCLEOTIDE SEQUENCE</scope>
</reference>
<feature type="domain" description="DNA endonuclease I-HmuI-like NUMOD-like" evidence="3">
    <location>
        <begin position="104"/>
        <end position="142"/>
    </location>
</feature>
<evidence type="ECO:0000313" key="4">
    <source>
        <dbReference type="EMBL" id="QBK86003.1"/>
    </source>
</evidence>
<evidence type="ECO:0000256" key="1">
    <source>
        <dbReference type="SAM" id="MobiDB-lite"/>
    </source>
</evidence>
<evidence type="ECO:0000259" key="2">
    <source>
        <dbReference type="Pfam" id="PF07453"/>
    </source>
</evidence>
<proteinExistence type="predicted"/>